<sequence>MKLACLQWDVRFGEPLANAERAARELGQLASEGVDLAVFPEAFLTGYAVESLEEAREMAIPRNHPALELLREASDRERVGAVVGFAESGEEAVFNAATIFEPGRSPRYYRKTHMPCLGLDRFAEPGDRLEVFETQWGRIGVLICFDLRMPEPSRVLALKGAQLILLPTNWPEGAEAGPGFVLRARCAENRIFMAGVNRVGEEMGFRFIGRSLVADPVGRILASAGEGEERLIVDLDLAEADVKRNVIVPGKFETEVLAARHPELYGPITDELPG</sequence>
<reference evidence="3" key="1">
    <citation type="journal article" name="DNA Res.">
        <title>The physiological potential of anammox bacteria as revealed by their core genome structure.</title>
        <authorList>
            <person name="Okubo T."/>
            <person name="Toyoda A."/>
            <person name="Fukuhara K."/>
            <person name="Uchiyama I."/>
            <person name="Harigaya Y."/>
            <person name="Kuroiwa M."/>
            <person name="Suzuki T."/>
            <person name="Murakami Y."/>
            <person name="Suwa Y."/>
            <person name="Takami H."/>
        </authorList>
    </citation>
    <scope>NUCLEOTIDE SEQUENCE</scope>
    <source>
        <strain evidence="3">317325-2</strain>
    </source>
</reference>
<dbReference type="InterPro" id="IPR003010">
    <property type="entry name" value="C-N_Hydrolase"/>
</dbReference>
<name>A0A809SCQ6_9BACT</name>
<dbReference type="KEGG" id="npy:NPRO_00490"/>
<evidence type="ECO:0000259" key="2">
    <source>
        <dbReference type="PROSITE" id="PS50263"/>
    </source>
</evidence>
<protein>
    <submittedName>
        <fullName evidence="3">Carbon-nitrogen hydrolase family protein</fullName>
    </submittedName>
</protein>
<dbReference type="GO" id="GO:0050126">
    <property type="term" value="F:N-carbamoylputrescine amidase activity"/>
    <property type="evidence" value="ECO:0007669"/>
    <property type="project" value="TreeGrafter"/>
</dbReference>
<evidence type="ECO:0000313" key="4">
    <source>
        <dbReference type="Proteomes" id="UP000662873"/>
    </source>
</evidence>
<proteinExistence type="predicted"/>
<evidence type="ECO:0000256" key="1">
    <source>
        <dbReference type="ARBA" id="ARBA00022801"/>
    </source>
</evidence>
<dbReference type="PROSITE" id="PS50263">
    <property type="entry name" value="CN_HYDROLASE"/>
    <property type="match status" value="1"/>
</dbReference>
<accession>A0A809SCQ6</accession>
<keyword evidence="1 3" id="KW-0378">Hydrolase</keyword>
<dbReference type="Gene3D" id="3.60.110.10">
    <property type="entry name" value="Carbon-nitrogen hydrolase"/>
    <property type="match status" value="1"/>
</dbReference>
<feature type="domain" description="CN hydrolase" evidence="2">
    <location>
        <begin position="1"/>
        <end position="237"/>
    </location>
</feature>
<dbReference type="GO" id="GO:0033388">
    <property type="term" value="P:putrescine biosynthetic process from arginine"/>
    <property type="evidence" value="ECO:0007669"/>
    <property type="project" value="TreeGrafter"/>
</dbReference>
<dbReference type="Proteomes" id="UP000662873">
    <property type="component" value="Chromosome"/>
</dbReference>
<dbReference type="InterPro" id="IPR036526">
    <property type="entry name" value="C-N_Hydrolase_sf"/>
</dbReference>
<dbReference type="EMBL" id="AP021858">
    <property type="protein sequence ID" value="BBO22454.1"/>
    <property type="molecule type" value="Genomic_DNA"/>
</dbReference>
<gene>
    <name evidence="3" type="ORF">NPRO_00490</name>
</gene>
<dbReference type="PANTHER" id="PTHR43674:SF2">
    <property type="entry name" value="BETA-UREIDOPROPIONASE"/>
    <property type="match status" value="1"/>
</dbReference>
<dbReference type="PANTHER" id="PTHR43674">
    <property type="entry name" value="NITRILASE C965.09-RELATED"/>
    <property type="match status" value="1"/>
</dbReference>
<dbReference type="SUPFAM" id="SSF56317">
    <property type="entry name" value="Carbon-nitrogen hydrolase"/>
    <property type="match status" value="1"/>
</dbReference>
<dbReference type="Pfam" id="PF00795">
    <property type="entry name" value="CN_hydrolase"/>
    <property type="match status" value="1"/>
</dbReference>
<dbReference type="InterPro" id="IPR050345">
    <property type="entry name" value="Aliph_Amidase/BUP"/>
</dbReference>
<organism evidence="3 4">
    <name type="scientific">Candidatus Nitrosymbiomonas proteolyticus</name>
    <dbReference type="NCBI Taxonomy" id="2608984"/>
    <lineage>
        <taxon>Bacteria</taxon>
        <taxon>Bacillati</taxon>
        <taxon>Armatimonadota</taxon>
        <taxon>Armatimonadota incertae sedis</taxon>
        <taxon>Candidatus Nitrosymbiomonas</taxon>
    </lineage>
</organism>
<dbReference type="CDD" id="cd07197">
    <property type="entry name" value="nitrilase"/>
    <property type="match status" value="1"/>
</dbReference>
<dbReference type="AlphaFoldDB" id="A0A809SCQ6"/>
<evidence type="ECO:0000313" key="3">
    <source>
        <dbReference type="EMBL" id="BBO22454.1"/>
    </source>
</evidence>